<evidence type="ECO:0000256" key="1">
    <source>
        <dbReference type="SAM" id="MobiDB-lite"/>
    </source>
</evidence>
<sequence length="421" mass="45904">MDPLSMSASAYSLSPSHFIPNPQIQDLSLAESFSQPDSPSNSSLFELFTNTDATVLTSNSTLADEKDHIRSTPNPTLAPTSSTTATATTTSVTTPTPISAPVPAPTPTPAPVSAPPAPAPPAPIPVSQATSSIPTTSAATTATTTPATTFNTALNNVFSPNSNQFFTTAPSPAFNSSSSGSNNAPAKPTFSSAAAKPAFTPRTINPIATTQGGPFRVSKARARHKQRLKAYRTRRKIEHLDTPYIHIPGDPVPPTPPTAIRMYSDARLTLAQVCWARLTPMQEITRLYFHAYHDSETTSWGGRTGDLLSEERKRFKDEYLEHVHTFIPQVEALRGFIELGRKDIGQFRTDFLLKGVGAMLCYMKEMKGQRAKEPLKEDDMLMLHKMFGQFGNILNSEFQIKWKFNKERLVGGGGLEMDEYK</sequence>
<organism evidence="2 3">
    <name type="scientific">Zalerion maritima</name>
    <dbReference type="NCBI Taxonomy" id="339359"/>
    <lineage>
        <taxon>Eukaryota</taxon>
        <taxon>Fungi</taxon>
        <taxon>Dikarya</taxon>
        <taxon>Ascomycota</taxon>
        <taxon>Pezizomycotina</taxon>
        <taxon>Sordariomycetes</taxon>
        <taxon>Lulworthiomycetidae</taxon>
        <taxon>Lulworthiales</taxon>
        <taxon>Lulworthiaceae</taxon>
        <taxon>Zalerion</taxon>
    </lineage>
</organism>
<feature type="compositionally biased region" description="Low complexity" evidence="1">
    <location>
        <begin position="169"/>
        <end position="186"/>
    </location>
</feature>
<proteinExistence type="predicted"/>
<feature type="region of interest" description="Disordered" evidence="1">
    <location>
        <begin position="169"/>
        <end position="223"/>
    </location>
</feature>
<evidence type="ECO:0000313" key="2">
    <source>
        <dbReference type="EMBL" id="KAJ2894039.1"/>
    </source>
</evidence>
<feature type="region of interest" description="Disordered" evidence="1">
    <location>
        <begin position="1"/>
        <end position="21"/>
    </location>
</feature>
<comment type="caution">
    <text evidence="2">The sequence shown here is derived from an EMBL/GenBank/DDBJ whole genome shotgun (WGS) entry which is preliminary data.</text>
</comment>
<feature type="compositionally biased region" description="Low complexity" evidence="1">
    <location>
        <begin position="1"/>
        <end position="16"/>
    </location>
</feature>
<feature type="compositionally biased region" description="Low complexity" evidence="1">
    <location>
        <begin position="71"/>
        <end position="97"/>
    </location>
</feature>
<feature type="compositionally biased region" description="Polar residues" evidence="1">
    <location>
        <begin position="202"/>
        <end position="212"/>
    </location>
</feature>
<feature type="compositionally biased region" description="Pro residues" evidence="1">
    <location>
        <begin position="98"/>
        <end position="124"/>
    </location>
</feature>
<protein>
    <submittedName>
        <fullName evidence="2">Uncharacterized protein</fullName>
    </submittedName>
</protein>
<evidence type="ECO:0000313" key="3">
    <source>
        <dbReference type="Proteomes" id="UP001201980"/>
    </source>
</evidence>
<gene>
    <name evidence="2" type="ORF">MKZ38_007981</name>
</gene>
<name>A0AAD5RH65_9PEZI</name>
<dbReference type="AlphaFoldDB" id="A0AAD5RH65"/>
<dbReference type="EMBL" id="JAKWBI020000538">
    <property type="protein sequence ID" value="KAJ2894039.1"/>
    <property type="molecule type" value="Genomic_DNA"/>
</dbReference>
<dbReference type="Proteomes" id="UP001201980">
    <property type="component" value="Unassembled WGS sequence"/>
</dbReference>
<accession>A0AAD5RH65</accession>
<keyword evidence="3" id="KW-1185">Reference proteome</keyword>
<feature type="region of interest" description="Disordered" evidence="1">
    <location>
        <begin position="59"/>
        <end position="144"/>
    </location>
</feature>
<reference evidence="2" key="1">
    <citation type="submission" date="2022-07" db="EMBL/GenBank/DDBJ databases">
        <title>Draft genome sequence of Zalerion maritima ATCC 34329, a (micro)plastics degrading marine fungus.</title>
        <authorList>
            <person name="Paco A."/>
            <person name="Goncalves M.F.M."/>
            <person name="Rocha-Santos T.A.P."/>
            <person name="Alves A."/>
        </authorList>
    </citation>
    <scope>NUCLEOTIDE SEQUENCE</scope>
    <source>
        <strain evidence="2">ATCC 34329</strain>
    </source>
</reference>
<feature type="compositionally biased region" description="Low complexity" evidence="1">
    <location>
        <begin position="125"/>
        <end position="144"/>
    </location>
</feature>